<dbReference type="Pfam" id="PF14375">
    <property type="entry name" value="Cys_rich_CWC"/>
    <property type="match status" value="1"/>
</dbReference>
<organism evidence="1 2">
    <name type="scientific">Chitinophaga caseinilytica</name>
    <dbReference type="NCBI Taxonomy" id="2267521"/>
    <lineage>
        <taxon>Bacteria</taxon>
        <taxon>Pseudomonadati</taxon>
        <taxon>Bacteroidota</taxon>
        <taxon>Chitinophagia</taxon>
        <taxon>Chitinophagales</taxon>
        <taxon>Chitinophagaceae</taxon>
        <taxon>Chitinophaga</taxon>
    </lineage>
</organism>
<gene>
    <name evidence="1" type="ORF">WJU22_18965</name>
</gene>
<name>A0ABZ2Z2U1_9BACT</name>
<dbReference type="RefSeq" id="WP_341839740.1">
    <property type="nucleotide sequence ID" value="NZ_CP149792.1"/>
</dbReference>
<accession>A0ABZ2Z2U1</accession>
<dbReference type="InterPro" id="IPR032720">
    <property type="entry name" value="Cys_rich_CWC"/>
</dbReference>
<dbReference type="Proteomes" id="UP001449657">
    <property type="component" value="Chromosome"/>
</dbReference>
<evidence type="ECO:0000313" key="2">
    <source>
        <dbReference type="Proteomes" id="UP001449657"/>
    </source>
</evidence>
<protein>
    <submittedName>
        <fullName evidence="1">Cysteine-rich CWC family protein</fullName>
    </submittedName>
</protein>
<proteinExistence type="predicted"/>
<evidence type="ECO:0000313" key="1">
    <source>
        <dbReference type="EMBL" id="WZN44981.1"/>
    </source>
</evidence>
<dbReference type="EMBL" id="CP150096">
    <property type="protein sequence ID" value="WZN44981.1"/>
    <property type="molecule type" value="Genomic_DNA"/>
</dbReference>
<keyword evidence="2" id="KW-1185">Reference proteome</keyword>
<reference evidence="1 2" key="1">
    <citation type="submission" date="2024-03" db="EMBL/GenBank/DDBJ databases">
        <title>Chitinophaga caseinilytica sp. nov., a casein hydrolysing bacterium isolated from forest soil.</title>
        <authorList>
            <person name="Lee D.S."/>
            <person name="Han D.M."/>
            <person name="Baek J.H."/>
            <person name="Choi D.G."/>
            <person name="Jeon J.H."/>
            <person name="Jeon C.O."/>
        </authorList>
    </citation>
    <scope>NUCLEOTIDE SEQUENCE [LARGE SCALE GENOMIC DNA]</scope>
    <source>
        <strain evidence="1 2">KACC 19118</strain>
    </source>
</reference>
<sequence length="81" mass="9357">MCEHEQKHCPRCNAHFECKVGSILLCQCTTVTLSQDERDFIATQYADCLCAACLKDMKSSYHQQQMQHKLHNISPLLFPKK</sequence>